<protein>
    <submittedName>
        <fullName evidence="3">HlyD family secretion protein</fullName>
    </submittedName>
</protein>
<dbReference type="PRINTS" id="PR01490">
    <property type="entry name" value="RTXTOXIND"/>
</dbReference>
<sequence>MRSSRKRWLIALLVVVLAAGGYYAWQKLGRDNLPPGIASGNGRIEAVEIDIATKTPGRIREILVREGDFVTTGQVLARMDTTQLEAQLRQAEAQLRRAIISVDTAKSLVAQREAEKKSAAAVIAQRNAELDTAGRKLQRSEQLIRTNAVPQQVLDDDRAAAEGAKAAVAAAEAQLAASEAAISSTRAQVVDAEASIDAARAAIESIKADINDSTLKAPRDGRVQFRVAQPGEVLAAGGRVLNLVDLGDVYMTFFLPTAQAGRVAIGADVRIVLDAAPQYVIPATASFVANVAQFTPKTVETEEERQKLMFRIRAHISPELLRRYIEQVKTGLPGRAFVRLDPNVEWPAQLNEKMVQ</sequence>
<dbReference type="Gene3D" id="2.40.50.100">
    <property type="match status" value="2"/>
</dbReference>
<dbReference type="Proteomes" id="UP000190675">
    <property type="component" value="Chromosome I"/>
</dbReference>
<feature type="domain" description="Multidrug resistance protein MdtA-like alpha-helical hairpin" evidence="2">
    <location>
        <begin position="117"/>
        <end position="183"/>
    </location>
</feature>
<dbReference type="Gene3D" id="2.40.30.170">
    <property type="match status" value="1"/>
</dbReference>
<dbReference type="Gene3D" id="1.10.287.470">
    <property type="entry name" value="Helix hairpin bin"/>
    <property type="match status" value="2"/>
</dbReference>
<dbReference type="PANTHER" id="PTHR30438:SF2">
    <property type="entry name" value="MEMBRANE PROTEIN"/>
    <property type="match status" value="1"/>
</dbReference>
<evidence type="ECO:0000259" key="2">
    <source>
        <dbReference type="Pfam" id="PF25876"/>
    </source>
</evidence>
<accession>A0A1M5L9Z5</accession>
<dbReference type="EMBL" id="LT670818">
    <property type="protein sequence ID" value="SHG61922.1"/>
    <property type="molecule type" value="Genomic_DNA"/>
</dbReference>
<feature type="coiled-coil region" evidence="1">
    <location>
        <begin position="154"/>
        <end position="209"/>
    </location>
</feature>
<dbReference type="RefSeq" id="WP_079566916.1">
    <property type="nucleotide sequence ID" value="NZ_LT670818.1"/>
</dbReference>
<organism evidence="3 4">
    <name type="scientific">Bradyrhizobium erythrophlei</name>
    <dbReference type="NCBI Taxonomy" id="1437360"/>
    <lineage>
        <taxon>Bacteria</taxon>
        <taxon>Pseudomonadati</taxon>
        <taxon>Pseudomonadota</taxon>
        <taxon>Alphaproteobacteria</taxon>
        <taxon>Hyphomicrobiales</taxon>
        <taxon>Nitrobacteraceae</taxon>
        <taxon>Bradyrhizobium</taxon>
    </lineage>
</organism>
<dbReference type="AlphaFoldDB" id="A0A1M5L9Z5"/>
<name>A0A1M5L9Z5_9BRAD</name>
<dbReference type="InterPro" id="IPR058624">
    <property type="entry name" value="MdtA-like_HH"/>
</dbReference>
<dbReference type="PANTHER" id="PTHR30438">
    <property type="entry name" value="36 KDA ANTIGEN-RELATED"/>
    <property type="match status" value="1"/>
</dbReference>
<evidence type="ECO:0000313" key="4">
    <source>
        <dbReference type="Proteomes" id="UP000190675"/>
    </source>
</evidence>
<reference evidence="3 4" key="1">
    <citation type="submission" date="2016-11" db="EMBL/GenBank/DDBJ databases">
        <authorList>
            <person name="Jaros S."/>
            <person name="Januszkiewicz K."/>
            <person name="Wedrychowicz H."/>
        </authorList>
    </citation>
    <scope>NUCLEOTIDE SEQUENCE [LARGE SCALE GENOMIC DNA]</scope>
    <source>
        <strain evidence="3 4">GAS242</strain>
    </source>
</reference>
<dbReference type="OrthoDB" id="9778236at2"/>
<keyword evidence="1" id="KW-0175">Coiled coil</keyword>
<dbReference type="FunFam" id="2.40.50.100:FF:000077">
    <property type="entry name" value="Glycoside hydrolase family 43"/>
    <property type="match status" value="1"/>
</dbReference>
<dbReference type="SUPFAM" id="SSF111369">
    <property type="entry name" value="HlyD-like secretion proteins"/>
    <property type="match status" value="3"/>
</dbReference>
<evidence type="ECO:0000313" key="3">
    <source>
        <dbReference type="EMBL" id="SHG61922.1"/>
    </source>
</evidence>
<evidence type="ECO:0000256" key="1">
    <source>
        <dbReference type="SAM" id="Coils"/>
    </source>
</evidence>
<gene>
    <name evidence="3" type="ORF">SAMN05444169_3358</name>
</gene>
<proteinExistence type="predicted"/>
<dbReference type="GO" id="GO:0005886">
    <property type="term" value="C:plasma membrane"/>
    <property type="evidence" value="ECO:0007669"/>
    <property type="project" value="TreeGrafter"/>
</dbReference>
<dbReference type="Pfam" id="PF25876">
    <property type="entry name" value="HH_MFP_RND"/>
    <property type="match status" value="1"/>
</dbReference>